<name>A0A4R3VG19_ROSSA</name>
<dbReference type="AlphaFoldDB" id="A0A4R3VG19"/>
<proteinExistence type="predicted"/>
<keyword evidence="2" id="KW-1185">Reference proteome</keyword>
<protein>
    <submittedName>
        <fullName evidence="1">Uncharacterized protein</fullName>
    </submittedName>
</protein>
<accession>A0A4R3VG19</accession>
<gene>
    <name evidence="1" type="ORF">EV671_1001131</name>
</gene>
<sequence>MRPGCRAASFTTAPRPAFCRARGNHKKKNMQTNNKNFEVGRFMVSPMSQARDGGGFDALVSIRSGHGMASVDRVMRFTPQFRSSRAAVRYASAEGLAWARAH</sequence>
<dbReference type="Proteomes" id="UP000295110">
    <property type="component" value="Unassembled WGS sequence"/>
</dbReference>
<organism evidence="1 2">
    <name type="scientific">Roseateles saccharophilus</name>
    <name type="common">Pseudomonas saccharophila</name>
    <dbReference type="NCBI Taxonomy" id="304"/>
    <lineage>
        <taxon>Bacteria</taxon>
        <taxon>Pseudomonadati</taxon>
        <taxon>Pseudomonadota</taxon>
        <taxon>Betaproteobacteria</taxon>
        <taxon>Burkholderiales</taxon>
        <taxon>Sphaerotilaceae</taxon>
        <taxon>Roseateles</taxon>
    </lineage>
</organism>
<evidence type="ECO:0000313" key="1">
    <source>
        <dbReference type="EMBL" id="TCV04376.1"/>
    </source>
</evidence>
<comment type="caution">
    <text evidence="1">The sequence shown here is derived from an EMBL/GenBank/DDBJ whole genome shotgun (WGS) entry which is preliminary data.</text>
</comment>
<evidence type="ECO:0000313" key="2">
    <source>
        <dbReference type="Proteomes" id="UP000295110"/>
    </source>
</evidence>
<reference evidence="1 2" key="1">
    <citation type="submission" date="2019-03" db="EMBL/GenBank/DDBJ databases">
        <title>Genomic Encyclopedia of Type Strains, Phase IV (KMG-IV): sequencing the most valuable type-strain genomes for metagenomic binning, comparative biology and taxonomic classification.</title>
        <authorList>
            <person name="Goeker M."/>
        </authorList>
    </citation>
    <scope>NUCLEOTIDE SEQUENCE [LARGE SCALE GENOMIC DNA]</scope>
    <source>
        <strain evidence="1 2">DSM 654</strain>
    </source>
</reference>
<dbReference type="EMBL" id="SMBU01000001">
    <property type="protein sequence ID" value="TCV04376.1"/>
    <property type="molecule type" value="Genomic_DNA"/>
</dbReference>